<dbReference type="AlphaFoldDB" id="A0A9P6H883"/>
<organism evidence="1 2">
    <name type="scientific">Thelephora terrestris</name>
    <dbReference type="NCBI Taxonomy" id="56493"/>
    <lineage>
        <taxon>Eukaryota</taxon>
        <taxon>Fungi</taxon>
        <taxon>Dikarya</taxon>
        <taxon>Basidiomycota</taxon>
        <taxon>Agaricomycotina</taxon>
        <taxon>Agaricomycetes</taxon>
        <taxon>Thelephorales</taxon>
        <taxon>Thelephoraceae</taxon>
        <taxon>Thelephora</taxon>
    </lineage>
</organism>
<sequence length="489" mass="55338">MYSCLYAHGKFGYSDGPAVRQRFEEGLGGISQSRRWNQSSVTHSARYSAPPQKRMSDYATLNDLPQELLDVVIDLIPQNVHLKNCALVGKRWVGRCQERLFERFTLSSQGTGRWTRPVAGNRSSLFSYIQTLTLVGVYPPDWMDANFGRYMGWFGDSGNDDSGPNNNTKQCRVHTLKLMDCSVDLDGEVISRVLGPLRRCVRTVIMGSVSIPPVMDVRPFFCMFSDLRNVHVPGPQFSSITPHGESRLANDITLPPLDGELKLLFLYHGVEGVLSSISKLPLRFRSITVSPPNGRCDLEINNILVTCGETVKSFIVRRMRLDVQALRPITLSPCTELEEIRISLRDAKDPGPGTIHLLDSVTSPHLTRIVLHFVVSLSSRRIDASVYSTDWNAVDESLVRLAERLRTMHELDAPQSWTESRREKAKRLQVLIEARFLFRPLASEKVDMGAFLSKFREVGDVIFVSQKIRMLNEDETAMDCGFRQHYEIF</sequence>
<dbReference type="OrthoDB" id="2745898at2759"/>
<protein>
    <recommendedName>
        <fullName evidence="3">F-box domain-containing protein</fullName>
    </recommendedName>
</protein>
<name>A0A9P6H883_9AGAM</name>
<reference evidence="1" key="1">
    <citation type="journal article" date="2020" name="Nat. Commun.">
        <title>Large-scale genome sequencing of mycorrhizal fungi provides insights into the early evolution of symbiotic traits.</title>
        <authorList>
            <person name="Miyauchi S."/>
            <person name="Kiss E."/>
            <person name="Kuo A."/>
            <person name="Drula E."/>
            <person name="Kohler A."/>
            <person name="Sanchez-Garcia M."/>
            <person name="Morin E."/>
            <person name="Andreopoulos B."/>
            <person name="Barry K.W."/>
            <person name="Bonito G."/>
            <person name="Buee M."/>
            <person name="Carver A."/>
            <person name="Chen C."/>
            <person name="Cichocki N."/>
            <person name="Clum A."/>
            <person name="Culley D."/>
            <person name="Crous P.W."/>
            <person name="Fauchery L."/>
            <person name="Girlanda M."/>
            <person name="Hayes R.D."/>
            <person name="Keri Z."/>
            <person name="LaButti K."/>
            <person name="Lipzen A."/>
            <person name="Lombard V."/>
            <person name="Magnuson J."/>
            <person name="Maillard F."/>
            <person name="Murat C."/>
            <person name="Nolan M."/>
            <person name="Ohm R.A."/>
            <person name="Pangilinan J."/>
            <person name="Pereira M.F."/>
            <person name="Perotto S."/>
            <person name="Peter M."/>
            <person name="Pfister S."/>
            <person name="Riley R."/>
            <person name="Sitrit Y."/>
            <person name="Stielow J.B."/>
            <person name="Szollosi G."/>
            <person name="Zifcakova L."/>
            <person name="Stursova M."/>
            <person name="Spatafora J.W."/>
            <person name="Tedersoo L."/>
            <person name="Vaario L.M."/>
            <person name="Yamada A."/>
            <person name="Yan M."/>
            <person name="Wang P."/>
            <person name="Xu J."/>
            <person name="Bruns T."/>
            <person name="Baldrian P."/>
            <person name="Vilgalys R."/>
            <person name="Dunand C."/>
            <person name="Henrissat B."/>
            <person name="Grigoriev I.V."/>
            <person name="Hibbett D."/>
            <person name="Nagy L.G."/>
            <person name="Martin F.M."/>
        </authorList>
    </citation>
    <scope>NUCLEOTIDE SEQUENCE</scope>
    <source>
        <strain evidence="1">UH-Tt-Lm1</strain>
    </source>
</reference>
<keyword evidence="2" id="KW-1185">Reference proteome</keyword>
<gene>
    <name evidence="1" type="ORF">BJ322DRAFT_326494</name>
</gene>
<reference evidence="1" key="2">
    <citation type="submission" date="2020-11" db="EMBL/GenBank/DDBJ databases">
        <authorList>
            <consortium name="DOE Joint Genome Institute"/>
            <person name="Kuo A."/>
            <person name="Miyauchi S."/>
            <person name="Kiss E."/>
            <person name="Drula E."/>
            <person name="Kohler A."/>
            <person name="Sanchez-Garcia M."/>
            <person name="Andreopoulos B."/>
            <person name="Barry K.W."/>
            <person name="Bonito G."/>
            <person name="Buee M."/>
            <person name="Carver A."/>
            <person name="Chen C."/>
            <person name="Cichocki N."/>
            <person name="Clum A."/>
            <person name="Culley D."/>
            <person name="Crous P.W."/>
            <person name="Fauchery L."/>
            <person name="Girlanda M."/>
            <person name="Hayes R."/>
            <person name="Keri Z."/>
            <person name="Labutti K."/>
            <person name="Lipzen A."/>
            <person name="Lombard V."/>
            <person name="Magnuson J."/>
            <person name="Maillard F."/>
            <person name="Morin E."/>
            <person name="Murat C."/>
            <person name="Nolan M."/>
            <person name="Ohm R."/>
            <person name="Pangilinan J."/>
            <person name="Pereira M."/>
            <person name="Perotto S."/>
            <person name="Peter M."/>
            <person name="Riley R."/>
            <person name="Sitrit Y."/>
            <person name="Stielow B."/>
            <person name="Szollosi G."/>
            <person name="Zifcakova L."/>
            <person name="Stursova M."/>
            <person name="Spatafora J.W."/>
            <person name="Tedersoo L."/>
            <person name="Vaario L.-M."/>
            <person name="Yamada A."/>
            <person name="Yan M."/>
            <person name="Wang P."/>
            <person name="Xu J."/>
            <person name="Bruns T."/>
            <person name="Baldrian P."/>
            <person name="Vilgalys R."/>
            <person name="Henrissat B."/>
            <person name="Grigoriev I.V."/>
            <person name="Hibbett D."/>
            <person name="Nagy L.G."/>
            <person name="Martin F.M."/>
        </authorList>
    </citation>
    <scope>NUCLEOTIDE SEQUENCE</scope>
    <source>
        <strain evidence="1">UH-Tt-Lm1</strain>
    </source>
</reference>
<accession>A0A9P6H883</accession>
<comment type="caution">
    <text evidence="1">The sequence shown here is derived from an EMBL/GenBank/DDBJ whole genome shotgun (WGS) entry which is preliminary data.</text>
</comment>
<dbReference type="EMBL" id="WIUZ02000017">
    <property type="protein sequence ID" value="KAF9780234.1"/>
    <property type="molecule type" value="Genomic_DNA"/>
</dbReference>
<evidence type="ECO:0008006" key="3">
    <source>
        <dbReference type="Google" id="ProtNLM"/>
    </source>
</evidence>
<evidence type="ECO:0000313" key="2">
    <source>
        <dbReference type="Proteomes" id="UP000736335"/>
    </source>
</evidence>
<dbReference type="Proteomes" id="UP000736335">
    <property type="component" value="Unassembled WGS sequence"/>
</dbReference>
<evidence type="ECO:0000313" key="1">
    <source>
        <dbReference type="EMBL" id="KAF9780234.1"/>
    </source>
</evidence>
<proteinExistence type="predicted"/>